<dbReference type="GO" id="GO:0008233">
    <property type="term" value="F:peptidase activity"/>
    <property type="evidence" value="ECO:0007669"/>
    <property type="project" value="UniProtKB-KW"/>
</dbReference>
<accession>A0A392PI55</accession>
<reference evidence="1 2" key="1">
    <citation type="journal article" date="2018" name="Front. Plant Sci.">
        <title>Red Clover (Trifolium pratense) and Zigzag Clover (T. medium) - A Picture of Genomic Similarities and Differences.</title>
        <authorList>
            <person name="Dluhosova J."/>
            <person name="Istvanek J."/>
            <person name="Nedelnik J."/>
            <person name="Repkova J."/>
        </authorList>
    </citation>
    <scope>NUCLEOTIDE SEQUENCE [LARGE SCALE GENOMIC DNA]</scope>
    <source>
        <strain evidence="2">cv. 10/8</strain>
        <tissue evidence="1">Leaf</tissue>
    </source>
</reference>
<proteinExistence type="predicted"/>
<dbReference type="EMBL" id="LXQA010080278">
    <property type="protein sequence ID" value="MCI11472.1"/>
    <property type="molecule type" value="Genomic_DNA"/>
</dbReference>
<evidence type="ECO:0000313" key="1">
    <source>
        <dbReference type="EMBL" id="MCI11472.1"/>
    </source>
</evidence>
<organism evidence="1 2">
    <name type="scientific">Trifolium medium</name>
    <dbReference type="NCBI Taxonomy" id="97028"/>
    <lineage>
        <taxon>Eukaryota</taxon>
        <taxon>Viridiplantae</taxon>
        <taxon>Streptophyta</taxon>
        <taxon>Embryophyta</taxon>
        <taxon>Tracheophyta</taxon>
        <taxon>Spermatophyta</taxon>
        <taxon>Magnoliopsida</taxon>
        <taxon>eudicotyledons</taxon>
        <taxon>Gunneridae</taxon>
        <taxon>Pentapetalae</taxon>
        <taxon>rosids</taxon>
        <taxon>fabids</taxon>
        <taxon>Fabales</taxon>
        <taxon>Fabaceae</taxon>
        <taxon>Papilionoideae</taxon>
        <taxon>50 kb inversion clade</taxon>
        <taxon>NPAAA clade</taxon>
        <taxon>Hologalegina</taxon>
        <taxon>IRL clade</taxon>
        <taxon>Trifolieae</taxon>
        <taxon>Trifolium</taxon>
    </lineage>
</organism>
<dbReference type="GO" id="GO:0006508">
    <property type="term" value="P:proteolysis"/>
    <property type="evidence" value="ECO:0007669"/>
    <property type="project" value="UniProtKB-KW"/>
</dbReference>
<feature type="non-terminal residue" evidence="1">
    <location>
        <position position="173"/>
    </location>
</feature>
<protein>
    <submittedName>
        <fullName evidence="1">Subtilisin-like protease</fullName>
    </submittedName>
</protein>
<comment type="caution">
    <text evidence="1">The sequence shown here is derived from an EMBL/GenBank/DDBJ whole genome shotgun (WGS) entry which is preliminary data.</text>
</comment>
<feature type="non-terminal residue" evidence="1">
    <location>
        <position position="1"/>
    </location>
</feature>
<keyword evidence="1" id="KW-0645">Protease</keyword>
<keyword evidence="2" id="KW-1185">Reference proteome</keyword>
<keyword evidence="1" id="KW-0378">Hydrolase</keyword>
<dbReference type="Proteomes" id="UP000265520">
    <property type="component" value="Unassembled WGS sequence"/>
</dbReference>
<sequence>DFEGFTAALTALSAHIATLNNQLNNNNANANNNGNHRRDRGGGSIRVPQGGNNRVVIIENLSSEEEEFDEDEVVDHGNHHDYLVKADIPLLYETMGVDEFLDWQIDVMSVPENKQVKMVAIRLKSIVVVWWDKLVVQRQRKAPIRTWRRMKQLILERFLPEDCEQILFEQRAH</sequence>
<dbReference type="AlphaFoldDB" id="A0A392PI55"/>
<evidence type="ECO:0000313" key="2">
    <source>
        <dbReference type="Proteomes" id="UP000265520"/>
    </source>
</evidence>
<name>A0A392PI55_9FABA</name>